<dbReference type="EMBL" id="BPVZ01000313">
    <property type="protein sequence ID" value="GKV49693.1"/>
    <property type="molecule type" value="Genomic_DNA"/>
</dbReference>
<proteinExistence type="predicted"/>
<protein>
    <recommendedName>
        <fullName evidence="3">RRM domain-containing protein</fullName>
    </recommendedName>
</protein>
<keyword evidence="1" id="KW-0694">RNA-binding</keyword>
<dbReference type="InterPro" id="IPR036691">
    <property type="entry name" value="Endo/exonu/phosph_ase_sf"/>
</dbReference>
<feature type="region of interest" description="Disordered" evidence="2">
    <location>
        <begin position="305"/>
        <end position="332"/>
    </location>
</feature>
<name>A0AAV5MJM8_9ROSI</name>
<dbReference type="Gene3D" id="3.30.70.330">
    <property type="match status" value="1"/>
</dbReference>
<feature type="compositionally biased region" description="Polar residues" evidence="2">
    <location>
        <begin position="25"/>
        <end position="34"/>
    </location>
</feature>
<sequence length="1201" mass="139059">MRGRERNKTAGTRVRRSARSREFSRQQGWYQPRQTELGKRRIGQRNHDRGGYNWKIYNQATPLYFTNFPDDWSYGDMWRTFAKYGRVYDIYSPTKKDKNGKRFGFVRFLEVKNEAELEHQLGQIRIGVQKLRVNRPKYSMKNNSNSIVEPKNTSEGNIRRSYADVGNRVWRMKKNDQDWSRLVFNVNGEDSTWLESCYVGTVHAVESIPTLQEKFLMEGYFSCKVKPMGFKLVLLEGVDKDEIKDLVNIAPEWLGQWFKEVQPCDGDDVIASPIYVGVQAQVQWSSEDCLDVEDNMATRDWIEEEQPSRSQELVASGGVRSSRGVEGGGMRMDNHVTCDRDHNEVSADFVLESNFEQLNSNGEEKEAEGIMGEKNSKNNCQQAYSLNGLMDHGVGNGLVGLIVEPNVQWHDPRREIKSLGRNELPTNEIREEAMEMITNKDDETRAVEDRASRFTKSLLLSAEQIWQFAKQIGVADYGNEVEIVQKIKAMEARDKEEMQRAKEIEAGGRRKLWHDIKDLIEIRGGNWCLMGDFNSIKNEEERVGRSGSRCEIRNFADFIREAGLVDLSLIGRKFTWYQANGSSMSRLDRFLLSKEWLNNWGDLKQKGLNRTVSDHCPLLLKNEVQDWGSKPFRRFDAWLDRPGFKEKVTEVWNKIEVTGWMGYKEEDWKRPNLDGINFKSVTSEDNSMLVAPFTKEEVKATIWSFDCSKAPGPDGFNVKFIRGMWQLLKDDIMGFIREFHCNGAVYKILAKLLANRLSIVLESIIRENQMAFVGGRQLIDGVMIANEIIDETVEGLNGIISFAMEKGLFEGFEVGLNGMQVSHLQFADDTIIFGKATEENVWATKCIMRIFEVVSGLKINYGKSQLMGVCVEEDWQMRMAFMLNCKQGVMPFKYLGVPIGGNPRNVIMWKPLIESFKKKLSGWKGRYLSFGGQIVLLNSVLSSLPVFLMTIYMLPKGVINLLNEIRRHFLWGGGEERNKIRWVKWDTICKNWQLVRSVLWRVLEAKYGNIGHNWVSWVSEGRNMGSLWWRDVRNINQVGPKKGWLENGFRLVVGEGKKVRFWWDLWAGDEVLANKYPRLFLLLTGKHNSISKMGCWQDGNWTWALRWRHKLFTWEENQLQDLMTIIEAINLQQGKIDEWTWIYDKKGLYIAKSGYLLLKQHLGNVDGWPYNKLWIPSIPSKVSAFIWQTLQDKIATKWNLF</sequence>
<dbReference type="SMART" id="SM00360">
    <property type="entry name" value="RRM"/>
    <property type="match status" value="1"/>
</dbReference>
<feature type="compositionally biased region" description="Low complexity" evidence="2">
    <location>
        <begin position="314"/>
        <end position="324"/>
    </location>
</feature>
<dbReference type="Proteomes" id="UP001054252">
    <property type="component" value="Unassembled WGS sequence"/>
</dbReference>
<dbReference type="Pfam" id="PF00076">
    <property type="entry name" value="RRM_1"/>
    <property type="match status" value="1"/>
</dbReference>
<evidence type="ECO:0000256" key="2">
    <source>
        <dbReference type="SAM" id="MobiDB-lite"/>
    </source>
</evidence>
<evidence type="ECO:0000313" key="5">
    <source>
        <dbReference type="Proteomes" id="UP001054252"/>
    </source>
</evidence>
<dbReference type="InterPro" id="IPR000504">
    <property type="entry name" value="RRM_dom"/>
</dbReference>
<feature type="region of interest" description="Disordered" evidence="2">
    <location>
        <begin position="1"/>
        <end position="36"/>
    </location>
</feature>
<dbReference type="SUPFAM" id="SSF56219">
    <property type="entry name" value="DNase I-like"/>
    <property type="match status" value="1"/>
</dbReference>
<evidence type="ECO:0000259" key="3">
    <source>
        <dbReference type="PROSITE" id="PS50102"/>
    </source>
</evidence>
<gene>
    <name evidence="4" type="ORF">SLEP1_g56430</name>
</gene>
<organism evidence="4 5">
    <name type="scientific">Rubroshorea leprosula</name>
    <dbReference type="NCBI Taxonomy" id="152421"/>
    <lineage>
        <taxon>Eukaryota</taxon>
        <taxon>Viridiplantae</taxon>
        <taxon>Streptophyta</taxon>
        <taxon>Embryophyta</taxon>
        <taxon>Tracheophyta</taxon>
        <taxon>Spermatophyta</taxon>
        <taxon>Magnoliopsida</taxon>
        <taxon>eudicotyledons</taxon>
        <taxon>Gunneridae</taxon>
        <taxon>Pentapetalae</taxon>
        <taxon>rosids</taxon>
        <taxon>malvids</taxon>
        <taxon>Malvales</taxon>
        <taxon>Dipterocarpaceae</taxon>
        <taxon>Rubroshorea</taxon>
    </lineage>
</organism>
<dbReference type="InterPro" id="IPR012677">
    <property type="entry name" value="Nucleotide-bd_a/b_plait_sf"/>
</dbReference>
<dbReference type="PANTHER" id="PTHR33116">
    <property type="entry name" value="REVERSE TRANSCRIPTASE ZINC-BINDING DOMAIN-CONTAINING PROTEIN-RELATED-RELATED"/>
    <property type="match status" value="1"/>
</dbReference>
<dbReference type="PANTHER" id="PTHR33116:SF78">
    <property type="entry name" value="OS12G0587133 PROTEIN"/>
    <property type="match status" value="1"/>
</dbReference>
<dbReference type="InterPro" id="IPR035979">
    <property type="entry name" value="RBD_domain_sf"/>
</dbReference>
<evidence type="ECO:0000256" key="1">
    <source>
        <dbReference type="PROSITE-ProRule" id="PRU00176"/>
    </source>
</evidence>
<evidence type="ECO:0000313" key="4">
    <source>
        <dbReference type="EMBL" id="GKV49693.1"/>
    </source>
</evidence>
<dbReference type="PROSITE" id="PS50102">
    <property type="entry name" value="RRM"/>
    <property type="match status" value="1"/>
</dbReference>
<comment type="caution">
    <text evidence="4">The sequence shown here is derived from an EMBL/GenBank/DDBJ whole genome shotgun (WGS) entry which is preliminary data.</text>
</comment>
<dbReference type="AlphaFoldDB" id="A0AAV5MJM8"/>
<accession>A0AAV5MJM8</accession>
<keyword evidence="5" id="KW-1185">Reference proteome</keyword>
<feature type="domain" description="RRM" evidence="3">
    <location>
        <begin position="61"/>
        <end position="138"/>
    </location>
</feature>
<dbReference type="GO" id="GO:0003723">
    <property type="term" value="F:RNA binding"/>
    <property type="evidence" value="ECO:0007669"/>
    <property type="project" value="UniProtKB-UniRule"/>
</dbReference>
<dbReference type="Gene3D" id="3.60.10.10">
    <property type="entry name" value="Endonuclease/exonuclease/phosphatase"/>
    <property type="match status" value="1"/>
</dbReference>
<reference evidence="4 5" key="1">
    <citation type="journal article" date="2021" name="Commun. Biol.">
        <title>The genome of Shorea leprosula (Dipterocarpaceae) highlights the ecological relevance of drought in aseasonal tropical rainforests.</title>
        <authorList>
            <person name="Ng K.K.S."/>
            <person name="Kobayashi M.J."/>
            <person name="Fawcett J.A."/>
            <person name="Hatakeyama M."/>
            <person name="Paape T."/>
            <person name="Ng C.H."/>
            <person name="Ang C.C."/>
            <person name="Tnah L.H."/>
            <person name="Lee C.T."/>
            <person name="Nishiyama T."/>
            <person name="Sese J."/>
            <person name="O'Brien M.J."/>
            <person name="Copetti D."/>
            <person name="Mohd Noor M.I."/>
            <person name="Ong R.C."/>
            <person name="Putra M."/>
            <person name="Sireger I.Z."/>
            <person name="Indrioko S."/>
            <person name="Kosugi Y."/>
            <person name="Izuno A."/>
            <person name="Isagi Y."/>
            <person name="Lee S.L."/>
            <person name="Shimizu K.K."/>
        </authorList>
    </citation>
    <scope>NUCLEOTIDE SEQUENCE [LARGE SCALE GENOMIC DNA]</scope>
    <source>
        <strain evidence="4">214</strain>
    </source>
</reference>
<dbReference type="SUPFAM" id="SSF54928">
    <property type="entry name" value="RNA-binding domain, RBD"/>
    <property type="match status" value="1"/>
</dbReference>